<dbReference type="KEGG" id="paca:ID47_02820"/>
<keyword evidence="2" id="KW-1185">Reference proteome</keyword>
<dbReference type="Proteomes" id="UP000028926">
    <property type="component" value="Chromosome"/>
</dbReference>
<sequence>MNYITQASTMICSAAQVNFWNEDALTMADMFESVYDDRVDSMVVKKASISCHSGCAWGQYLEYQLDENNEFYAAELEFTYEYEKDGLVYTVEAWGELDFNGDIYEDMYRIRATEKIISSRPASQEASNLLDTIDSPAIRVA</sequence>
<dbReference type="STRING" id="91604.ID47_02820"/>
<reference evidence="1 2" key="1">
    <citation type="submission" date="2014-07" db="EMBL/GenBank/DDBJ databases">
        <title>Comparative genomic insights into amoeba endosymbionts belonging to the families of Holosporaceae and Candidatus Midichloriaceae within Rickettsiales.</title>
        <authorList>
            <person name="Wang Z."/>
            <person name="Wu M."/>
        </authorList>
    </citation>
    <scope>NUCLEOTIDE SEQUENCE [LARGE SCALE GENOMIC DNA]</scope>
    <source>
        <strain evidence="1">PRA3</strain>
    </source>
</reference>
<evidence type="ECO:0000313" key="1">
    <source>
        <dbReference type="EMBL" id="AIK95895.1"/>
    </source>
</evidence>
<organism evidence="1 2">
    <name type="scientific">Candidatus Odyssella acanthamoebae</name>
    <dbReference type="NCBI Taxonomy" id="91604"/>
    <lineage>
        <taxon>Bacteria</taxon>
        <taxon>Pseudomonadati</taxon>
        <taxon>Pseudomonadota</taxon>
        <taxon>Alphaproteobacteria</taxon>
        <taxon>Holosporales</taxon>
        <taxon>Candidatus Paracaedibacteraceae</taxon>
        <taxon>Candidatus Odyssella</taxon>
    </lineage>
</organism>
<accession>A0A077AYV8</accession>
<protein>
    <submittedName>
        <fullName evidence="1">Uncharacterized protein</fullName>
    </submittedName>
</protein>
<evidence type="ECO:0000313" key="2">
    <source>
        <dbReference type="Proteomes" id="UP000028926"/>
    </source>
</evidence>
<gene>
    <name evidence="1" type="ORF">ID47_02820</name>
</gene>
<name>A0A077AYV8_9PROT</name>
<dbReference type="EMBL" id="CP008941">
    <property type="protein sequence ID" value="AIK95895.1"/>
    <property type="molecule type" value="Genomic_DNA"/>
</dbReference>
<dbReference type="HOGENOM" id="CLU_1821864_0_0_5"/>
<proteinExistence type="predicted"/>
<dbReference type="RefSeq" id="WP_038463524.1">
    <property type="nucleotide sequence ID" value="NZ_CP008941.1"/>
</dbReference>
<dbReference type="AlphaFoldDB" id="A0A077AYV8"/>